<dbReference type="PROSITE" id="PS51257">
    <property type="entry name" value="PROKAR_LIPOPROTEIN"/>
    <property type="match status" value="1"/>
</dbReference>
<reference evidence="2" key="2">
    <citation type="journal article" date="2021" name="PeerJ">
        <title>Extensive microbial diversity within the chicken gut microbiome revealed by metagenomics and culture.</title>
        <authorList>
            <person name="Gilroy R."/>
            <person name="Ravi A."/>
            <person name="Getino M."/>
            <person name="Pursley I."/>
            <person name="Horton D.L."/>
            <person name="Alikhan N.F."/>
            <person name="Baker D."/>
            <person name="Gharbi K."/>
            <person name="Hall N."/>
            <person name="Watson M."/>
            <person name="Adriaenssens E.M."/>
            <person name="Foster-Nyarko E."/>
            <person name="Jarju S."/>
            <person name="Secka A."/>
            <person name="Antonio M."/>
            <person name="Oren A."/>
            <person name="Chaudhuri R.R."/>
            <person name="La Ragione R."/>
            <person name="Hildebrand F."/>
            <person name="Pallen M.J."/>
        </authorList>
    </citation>
    <scope>NUCLEOTIDE SEQUENCE</scope>
    <source>
        <strain evidence="2">ChiHecec3B27-6122</strain>
    </source>
</reference>
<name>A0A9D1G795_9FIRM</name>
<evidence type="ECO:0008006" key="4">
    <source>
        <dbReference type="Google" id="ProtNLM"/>
    </source>
</evidence>
<dbReference type="Proteomes" id="UP000886876">
    <property type="component" value="Unassembled WGS sequence"/>
</dbReference>
<sequence>MKKALILALSLSLVLSLAACGSSAPGEDVSSDFARAQEAAAALESVHMDMDMNISFAISGGGQSVEMPMTMAMSMDSITEPMVCDSTISMNMFGAEFAARNYIEQDGESYVSYSSADNGATWTPQEMAESDLGRFDATGSVGFYMDIASNGFAFAGTEELDGVKALRYDGAISGEQLNEAMALTGADEMLSAATDVQGATFEGSMPMSIWLDSESFLPLRYDMDMSEIMSAYMQASLGETEGVTVDVVTAAVSIRLSNFNGIDSIARPEGIA</sequence>
<feature type="chain" id="PRO_5039434711" description="DUF4412 domain-containing protein" evidence="1">
    <location>
        <begin position="19"/>
        <end position="272"/>
    </location>
</feature>
<evidence type="ECO:0000256" key="1">
    <source>
        <dbReference type="SAM" id="SignalP"/>
    </source>
</evidence>
<dbReference type="AlphaFoldDB" id="A0A9D1G795"/>
<accession>A0A9D1G795</accession>
<dbReference type="Pfam" id="PF20316">
    <property type="entry name" value="DUF6612"/>
    <property type="match status" value="1"/>
</dbReference>
<reference evidence="2" key="1">
    <citation type="submission" date="2020-10" db="EMBL/GenBank/DDBJ databases">
        <authorList>
            <person name="Gilroy R."/>
        </authorList>
    </citation>
    <scope>NUCLEOTIDE SEQUENCE</scope>
    <source>
        <strain evidence="2">ChiHecec3B27-6122</strain>
    </source>
</reference>
<dbReference type="InterPro" id="IPR046720">
    <property type="entry name" value="DUF6612"/>
</dbReference>
<proteinExistence type="predicted"/>
<gene>
    <name evidence="2" type="ORF">IAD42_10955</name>
</gene>
<dbReference type="Gene3D" id="2.50.20.20">
    <property type="match status" value="1"/>
</dbReference>
<organism evidence="2 3">
    <name type="scientific">Candidatus Scatomorpha pullistercoris</name>
    <dbReference type="NCBI Taxonomy" id="2840929"/>
    <lineage>
        <taxon>Bacteria</taxon>
        <taxon>Bacillati</taxon>
        <taxon>Bacillota</taxon>
        <taxon>Clostridia</taxon>
        <taxon>Eubacteriales</taxon>
        <taxon>Candidatus Scatomorpha</taxon>
    </lineage>
</organism>
<comment type="caution">
    <text evidence="2">The sequence shown here is derived from an EMBL/GenBank/DDBJ whole genome shotgun (WGS) entry which is preliminary data.</text>
</comment>
<dbReference type="EMBL" id="DVJS01000269">
    <property type="protein sequence ID" value="HIS98483.1"/>
    <property type="molecule type" value="Genomic_DNA"/>
</dbReference>
<keyword evidence="1" id="KW-0732">Signal</keyword>
<protein>
    <recommendedName>
        <fullName evidence="4">DUF4412 domain-containing protein</fullName>
    </recommendedName>
</protein>
<evidence type="ECO:0000313" key="3">
    <source>
        <dbReference type="Proteomes" id="UP000886876"/>
    </source>
</evidence>
<evidence type="ECO:0000313" key="2">
    <source>
        <dbReference type="EMBL" id="HIS98483.1"/>
    </source>
</evidence>
<feature type="signal peptide" evidence="1">
    <location>
        <begin position="1"/>
        <end position="18"/>
    </location>
</feature>